<feature type="region of interest" description="Disordered" evidence="1">
    <location>
        <begin position="1"/>
        <end position="21"/>
    </location>
</feature>
<evidence type="ECO:0000313" key="4">
    <source>
        <dbReference type="Proteomes" id="UP000269265"/>
    </source>
</evidence>
<evidence type="ECO:0000256" key="1">
    <source>
        <dbReference type="SAM" id="MobiDB-lite"/>
    </source>
</evidence>
<evidence type="ECO:0000259" key="2">
    <source>
        <dbReference type="Pfam" id="PF08909"/>
    </source>
</evidence>
<dbReference type="Pfam" id="PF08909">
    <property type="entry name" value="DUF1854"/>
    <property type="match status" value="1"/>
</dbReference>
<dbReference type="OrthoDB" id="212426at2"/>
<comment type="caution">
    <text evidence="3">The sequence shown here is derived from an EMBL/GenBank/DDBJ whole genome shotgun (WGS) entry which is preliminary data.</text>
</comment>
<name>A0A426VD20_9BURK</name>
<reference evidence="3 4" key="1">
    <citation type="submission" date="2018-12" db="EMBL/GenBank/DDBJ databases">
        <title>The whole draft genome of Aquabacterium sp. SJQ9.</title>
        <authorList>
            <person name="Sun L."/>
            <person name="Gao X."/>
            <person name="Chen W."/>
            <person name="Huang K."/>
        </authorList>
    </citation>
    <scope>NUCLEOTIDE SEQUENCE [LARGE SCALE GENOMIC DNA]</scope>
    <source>
        <strain evidence="3 4">SJQ9</strain>
    </source>
</reference>
<sequence length="167" mass="17967">MTSGGAGSAAPSPGPDWRLARNPQGRLVLTDAQGQAHVGVVPVRAFPIAAPDEGVSLVGTDGHELAWVARLSSLPVQPRQLIEEELAVREFTPVIRRLDAVSTFSTPSIWTVNTDRGQTSFVLKSEDDIRRLAGNALMIGSGHGVAFLVRDRLALDAHSRKLLDRFL</sequence>
<dbReference type="AlphaFoldDB" id="A0A426VD20"/>
<feature type="domain" description="DUF1854" evidence="2">
    <location>
        <begin position="37"/>
        <end position="166"/>
    </location>
</feature>
<protein>
    <submittedName>
        <fullName evidence="3">DUF1854 domain-containing protein</fullName>
    </submittedName>
</protein>
<dbReference type="Proteomes" id="UP000269265">
    <property type="component" value="Unassembled WGS sequence"/>
</dbReference>
<dbReference type="EMBL" id="RSED01000006">
    <property type="protein sequence ID" value="RRS04764.1"/>
    <property type="molecule type" value="Genomic_DNA"/>
</dbReference>
<accession>A0A426VD20</accession>
<evidence type="ECO:0000313" key="3">
    <source>
        <dbReference type="EMBL" id="RRS04764.1"/>
    </source>
</evidence>
<organism evidence="3 4">
    <name type="scientific">Aquabacterium soli</name>
    <dbReference type="NCBI Taxonomy" id="2493092"/>
    <lineage>
        <taxon>Bacteria</taxon>
        <taxon>Pseudomonadati</taxon>
        <taxon>Pseudomonadota</taxon>
        <taxon>Betaproteobacteria</taxon>
        <taxon>Burkholderiales</taxon>
        <taxon>Aquabacterium</taxon>
    </lineage>
</organism>
<proteinExistence type="predicted"/>
<keyword evidence="4" id="KW-1185">Reference proteome</keyword>
<dbReference type="InterPro" id="IPR015005">
    <property type="entry name" value="DUF1854"/>
</dbReference>
<gene>
    <name evidence="3" type="ORF">EIP75_09565</name>
</gene>